<dbReference type="EMBL" id="FXYH01000007">
    <property type="protein sequence ID" value="SMX41353.1"/>
    <property type="molecule type" value="Genomic_DNA"/>
</dbReference>
<feature type="domain" description="Response regulatory" evidence="4">
    <location>
        <begin position="20"/>
        <end position="135"/>
    </location>
</feature>
<dbReference type="RefSeq" id="WP_097804752.1">
    <property type="nucleotide sequence ID" value="NZ_FXYH01000007.1"/>
</dbReference>
<dbReference type="InterPro" id="IPR011006">
    <property type="entry name" value="CheY-like_superfamily"/>
</dbReference>
<dbReference type="SUPFAM" id="SSF46894">
    <property type="entry name" value="C-terminal effector domain of the bipartite response regulators"/>
    <property type="match status" value="1"/>
</dbReference>
<evidence type="ECO:0000256" key="3">
    <source>
        <dbReference type="PROSITE-ProRule" id="PRU00169"/>
    </source>
</evidence>
<feature type="modified residue" description="4-aspartylphosphate" evidence="3">
    <location>
        <position position="70"/>
    </location>
</feature>
<dbReference type="PANTHER" id="PTHR45566:SF1">
    <property type="entry name" value="HTH-TYPE TRANSCRIPTIONAL REGULATOR YHJB-RELATED"/>
    <property type="match status" value="1"/>
</dbReference>
<dbReference type="GO" id="GO:0003677">
    <property type="term" value="F:DNA binding"/>
    <property type="evidence" value="ECO:0007669"/>
    <property type="project" value="UniProtKB-KW"/>
</dbReference>
<dbReference type="InterPro" id="IPR051015">
    <property type="entry name" value="EvgA-like"/>
</dbReference>
<evidence type="ECO:0000259" key="4">
    <source>
        <dbReference type="PROSITE" id="PS50110"/>
    </source>
</evidence>
<dbReference type="Gene3D" id="3.40.50.2300">
    <property type="match status" value="1"/>
</dbReference>
<reference evidence="5 6" key="1">
    <citation type="submission" date="2017-05" db="EMBL/GenBank/DDBJ databases">
        <authorList>
            <person name="Song R."/>
            <person name="Chenine A.L."/>
            <person name="Ruprecht R.M."/>
        </authorList>
    </citation>
    <scope>NUCLEOTIDE SEQUENCE [LARGE SCALE GENOMIC DNA]</scope>
    <source>
        <strain evidence="5 6">CECT 8663</strain>
    </source>
</reference>
<dbReference type="AlphaFoldDB" id="A0A238KET0"/>
<dbReference type="InterPro" id="IPR016032">
    <property type="entry name" value="Sig_transdc_resp-reg_C-effctor"/>
</dbReference>
<keyword evidence="1 3" id="KW-0597">Phosphoprotein</keyword>
<sequence length="221" mass="24219">MRHDNQIKTNSGTLPEQGIRILIADDHVLLGDVLTLALEKAGYSVEFVTSYYDALNELKSDAPPDLLLLDKHMPGMSGIPSVKQAVLTNKKTKVVLFSSCIRPHFVLACLSAGAWGYVSKSTSLLGVVDALSKILKGNLYLPEKVRQELKGIEKHPDQVVYTSEDMRLLNLVAEGFSDKEIAEFLGVSPAKSKRMVKSIVDKLSAKNRIVAVMKAKEDGLI</sequence>
<dbReference type="SMART" id="SM00448">
    <property type="entry name" value="REC"/>
    <property type="match status" value="1"/>
</dbReference>
<name>A0A238KET0_9RHOB</name>
<dbReference type="InterPro" id="IPR058245">
    <property type="entry name" value="NreC/VraR/RcsB-like_REC"/>
</dbReference>
<dbReference type="Proteomes" id="UP000220836">
    <property type="component" value="Unassembled WGS sequence"/>
</dbReference>
<dbReference type="InterPro" id="IPR000792">
    <property type="entry name" value="Tscrpt_reg_LuxR_C"/>
</dbReference>
<dbReference type="SUPFAM" id="SSF52172">
    <property type="entry name" value="CheY-like"/>
    <property type="match status" value="1"/>
</dbReference>
<organism evidence="5 6">
    <name type="scientific">Pelagimonas varians</name>
    <dbReference type="NCBI Taxonomy" id="696760"/>
    <lineage>
        <taxon>Bacteria</taxon>
        <taxon>Pseudomonadati</taxon>
        <taxon>Pseudomonadota</taxon>
        <taxon>Alphaproteobacteria</taxon>
        <taxon>Rhodobacterales</taxon>
        <taxon>Roseobacteraceae</taxon>
        <taxon>Pelagimonas</taxon>
    </lineage>
</organism>
<evidence type="ECO:0000313" key="5">
    <source>
        <dbReference type="EMBL" id="SMX41353.1"/>
    </source>
</evidence>
<dbReference type="CDD" id="cd17535">
    <property type="entry name" value="REC_NarL-like"/>
    <property type="match status" value="1"/>
</dbReference>
<keyword evidence="6" id="KW-1185">Reference proteome</keyword>
<dbReference type="PANTHER" id="PTHR45566">
    <property type="entry name" value="HTH-TYPE TRANSCRIPTIONAL REGULATOR YHJB-RELATED"/>
    <property type="match status" value="1"/>
</dbReference>
<protein>
    <submittedName>
        <fullName evidence="5">Transcriptional regulatory protein DegU</fullName>
    </submittedName>
</protein>
<dbReference type="InterPro" id="IPR001789">
    <property type="entry name" value="Sig_transdc_resp-reg_receiver"/>
</dbReference>
<dbReference type="Gene3D" id="1.10.10.10">
    <property type="entry name" value="Winged helix-like DNA-binding domain superfamily/Winged helix DNA-binding domain"/>
    <property type="match status" value="1"/>
</dbReference>
<evidence type="ECO:0000313" key="6">
    <source>
        <dbReference type="Proteomes" id="UP000220836"/>
    </source>
</evidence>
<dbReference type="GO" id="GO:0006355">
    <property type="term" value="P:regulation of DNA-templated transcription"/>
    <property type="evidence" value="ECO:0007669"/>
    <property type="project" value="InterPro"/>
</dbReference>
<proteinExistence type="predicted"/>
<keyword evidence="2" id="KW-0238">DNA-binding</keyword>
<dbReference type="SMART" id="SM00421">
    <property type="entry name" value="HTH_LUXR"/>
    <property type="match status" value="1"/>
</dbReference>
<accession>A0A238KET0</accession>
<dbReference type="Pfam" id="PF00196">
    <property type="entry name" value="GerE"/>
    <property type="match status" value="1"/>
</dbReference>
<dbReference type="PROSITE" id="PS50110">
    <property type="entry name" value="RESPONSE_REGULATORY"/>
    <property type="match status" value="1"/>
</dbReference>
<dbReference type="Pfam" id="PF00072">
    <property type="entry name" value="Response_reg"/>
    <property type="match status" value="1"/>
</dbReference>
<evidence type="ECO:0000256" key="2">
    <source>
        <dbReference type="ARBA" id="ARBA00023125"/>
    </source>
</evidence>
<dbReference type="GO" id="GO:0000160">
    <property type="term" value="P:phosphorelay signal transduction system"/>
    <property type="evidence" value="ECO:0007669"/>
    <property type="project" value="InterPro"/>
</dbReference>
<gene>
    <name evidence="5" type="primary">degU_3</name>
    <name evidence="5" type="ORF">PEV8663_02251</name>
</gene>
<dbReference type="OrthoDB" id="3679796at2"/>
<dbReference type="InterPro" id="IPR036388">
    <property type="entry name" value="WH-like_DNA-bd_sf"/>
</dbReference>
<evidence type="ECO:0000256" key="1">
    <source>
        <dbReference type="ARBA" id="ARBA00022553"/>
    </source>
</evidence>